<proteinExistence type="predicted"/>
<evidence type="ECO:0000259" key="1">
    <source>
        <dbReference type="Pfam" id="PF18658"/>
    </source>
</evidence>
<dbReference type="Proteomes" id="UP001174136">
    <property type="component" value="Unassembled WGS sequence"/>
</dbReference>
<accession>A0AA47MME8</accession>
<evidence type="ECO:0000313" key="3">
    <source>
        <dbReference type="Proteomes" id="UP001174136"/>
    </source>
</evidence>
<dbReference type="PANTHER" id="PTHR45913">
    <property type="entry name" value="EPM2A-INTERACTING PROTEIN 1"/>
    <property type="match status" value="1"/>
</dbReference>
<dbReference type="AlphaFoldDB" id="A0AA47MME8"/>
<sequence length="190" mass="22206">MAAEAKKRKVDKEDRRFQERWKLQYFFTESRNNCVCLICKQSVDVAKEFNVKRHYQTTHANAYDKFTGSDRAEKVKQLEAGLASQQRLFTRARDSIENSTKASYEVAMLIAKHGKPFTEGEFVKDCVMKMVDNICPEKQQEFANMCLARNTVARRIEEISADVKRQPVMKAQTHLTLPSYLFFCEEWMLN</sequence>
<dbReference type="EMBL" id="JAOPHQ010003436">
    <property type="protein sequence ID" value="KAK0143093.1"/>
    <property type="molecule type" value="Genomic_DNA"/>
</dbReference>
<dbReference type="Pfam" id="PF18658">
    <property type="entry name" value="zf-C2H2_12"/>
    <property type="match status" value="1"/>
</dbReference>
<name>A0AA47MME8_MERPO</name>
<dbReference type="InterPro" id="IPR040647">
    <property type="entry name" value="SPIN-DOC_Znf-C2H2"/>
</dbReference>
<reference evidence="2" key="1">
    <citation type="journal article" date="2023" name="Front. Mar. Sci.">
        <title>A new Merluccius polli reference genome to investigate the effects of global change in West African waters.</title>
        <authorList>
            <person name="Mateo J.L."/>
            <person name="Blanco-Fernandez C."/>
            <person name="Garcia-Vazquez E."/>
            <person name="Machado-Schiaffino G."/>
        </authorList>
    </citation>
    <scope>NUCLEOTIDE SEQUENCE</scope>
    <source>
        <strain evidence="2">C29</strain>
        <tissue evidence="2">Fin</tissue>
    </source>
</reference>
<comment type="caution">
    <text evidence="2">The sequence shown here is derived from an EMBL/GenBank/DDBJ whole genome shotgun (WGS) entry which is preliminary data.</text>
</comment>
<protein>
    <submittedName>
        <fullName evidence="2">General transcription factor II-I repeat domain-containing protein 2</fullName>
    </submittedName>
</protein>
<evidence type="ECO:0000313" key="2">
    <source>
        <dbReference type="EMBL" id="KAK0143093.1"/>
    </source>
</evidence>
<feature type="domain" description="SPIN-DOC-like zinc-finger" evidence="1">
    <location>
        <begin position="18"/>
        <end position="76"/>
    </location>
</feature>
<gene>
    <name evidence="2" type="primary">Gtf2ird2_7</name>
    <name evidence="2" type="ORF">N1851_018793</name>
</gene>
<dbReference type="PANTHER" id="PTHR45913:SF9">
    <property type="entry name" value="GENERAL TRANSCRIPTION FACTOR II-I REPEAT DOMAIN-CONTAINING PROTEIN 2-LIKE-RELATED"/>
    <property type="match status" value="1"/>
</dbReference>
<organism evidence="2 3">
    <name type="scientific">Merluccius polli</name>
    <name type="common">Benguela hake</name>
    <name type="synonym">Merluccius cadenati</name>
    <dbReference type="NCBI Taxonomy" id="89951"/>
    <lineage>
        <taxon>Eukaryota</taxon>
        <taxon>Metazoa</taxon>
        <taxon>Chordata</taxon>
        <taxon>Craniata</taxon>
        <taxon>Vertebrata</taxon>
        <taxon>Euteleostomi</taxon>
        <taxon>Actinopterygii</taxon>
        <taxon>Neopterygii</taxon>
        <taxon>Teleostei</taxon>
        <taxon>Neoteleostei</taxon>
        <taxon>Acanthomorphata</taxon>
        <taxon>Zeiogadaria</taxon>
        <taxon>Gadariae</taxon>
        <taxon>Gadiformes</taxon>
        <taxon>Gadoidei</taxon>
        <taxon>Merlucciidae</taxon>
        <taxon>Merluccius</taxon>
    </lineage>
</organism>
<keyword evidence="3" id="KW-1185">Reference proteome</keyword>